<accession>A0A8W8J0W5</accession>
<evidence type="ECO:0000313" key="2">
    <source>
        <dbReference type="EnsemblMetazoa" id="G16366.3:cds"/>
    </source>
</evidence>
<protein>
    <recommendedName>
        <fullName evidence="4">Ciliary-associated calcium-binding coiled-coil protein 1</fullName>
    </recommendedName>
</protein>
<keyword evidence="3" id="KW-1185">Reference proteome</keyword>
<evidence type="ECO:0008006" key="4">
    <source>
        <dbReference type="Google" id="ProtNLM"/>
    </source>
</evidence>
<feature type="compositionally biased region" description="Basic residues" evidence="1">
    <location>
        <begin position="23"/>
        <end position="34"/>
    </location>
</feature>
<sequence>MAGRRINLDDETSDRMSPCSHTRTGRKDKGKKGQQTKMAAKSQTKVSGKSSKTPLPSNNSKNDTKGKKTVTIADGDDEVEEQAESFAYKILSQEQCTELMGLEVTDIQNKLCEVFKLSNHCTDLQDAATLDYYTSAVWWGKQQSFTTQQLSGFFTMVHTLFTNVKDQHMHLVDNLKEMQKMLRGIEPEYSDVKSAGMEFFNLQQAKSISEYMFTSLFQHYKLFEFMFSHTQAEEIIGTDLEIEVAKPAAMPFPPPLDEGVEESLHTSYIATPPPSPEPEVTSETCVQNLDQEAQVDESAKSTEPPPVEDIDAFSELTPQDVLEVVESVTKDLMSGLQLDLAAKLREKENNLIQRINKVHKVADTTYRVQTSDCCGGAGAVFAAPVTLICISSLRRFWALWRWVFILTVGLDTDRFRRGDGSHPPLGVIPKGYQEIVRTLPVLPEADAGLTTCVCEAVGVH</sequence>
<dbReference type="PANTHER" id="PTHR28457">
    <property type="entry name" value="COILED-COIL DOMAIN-CONTAINING PROTEIN 189"/>
    <property type="match status" value="1"/>
</dbReference>
<dbReference type="AlphaFoldDB" id="A0A8W8J0W5"/>
<feature type="compositionally biased region" description="Polar residues" evidence="1">
    <location>
        <begin position="41"/>
        <end position="61"/>
    </location>
</feature>
<reference evidence="2" key="1">
    <citation type="submission" date="2022-08" db="UniProtKB">
        <authorList>
            <consortium name="EnsemblMetazoa"/>
        </authorList>
    </citation>
    <scope>IDENTIFICATION</scope>
    <source>
        <strain evidence="2">05x7-T-G4-1.051#20</strain>
    </source>
</reference>
<dbReference type="Pfam" id="PF14769">
    <property type="entry name" value="CLAMP"/>
    <property type="match status" value="1"/>
</dbReference>
<organism evidence="2 3">
    <name type="scientific">Magallana gigas</name>
    <name type="common">Pacific oyster</name>
    <name type="synonym">Crassostrea gigas</name>
    <dbReference type="NCBI Taxonomy" id="29159"/>
    <lineage>
        <taxon>Eukaryota</taxon>
        <taxon>Metazoa</taxon>
        <taxon>Spiralia</taxon>
        <taxon>Lophotrochozoa</taxon>
        <taxon>Mollusca</taxon>
        <taxon>Bivalvia</taxon>
        <taxon>Autobranchia</taxon>
        <taxon>Pteriomorphia</taxon>
        <taxon>Ostreida</taxon>
        <taxon>Ostreoidea</taxon>
        <taxon>Ostreidae</taxon>
        <taxon>Magallana</taxon>
    </lineage>
</organism>
<dbReference type="EnsemblMetazoa" id="G16366.3">
    <property type="protein sequence ID" value="G16366.3:cds"/>
    <property type="gene ID" value="G16366"/>
</dbReference>
<feature type="region of interest" description="Disordered" evidence="1">
    <location>
        <begin position="1"/>
        <end position="68"/>
    </location>
</feature>
<evidence type="ECO:0000256" key="1">
    <source>
        <dbReference type="SAM" id="MobiDB-lite"/>
    </source>
</evidence>
<dbReference type="InterPro" id="IPR032727">
    <property type="entry name" value="CLAMP"/>
</dbReference>
<dbReference type="Proteomes" id="UP000005408">
    <property type="component" value="Unassembled WGS sequence"/>
</dbReference>
<proteinExistence type="predicted"/>
<name>A0A8W8J0W5_MAGGI</name>
<dbReference type="PANTHER" id="PTHR28457:SF3">
    <property type="entry name" value="CILIARY-ASSOCIATED CALCIUM-BINDING COILED-COIL PROTEIN 1"/>
    <property type="match status" value="1"/>
</dbReference>
<evidence type="ECO:0000313" key="3">
    <source>
        <dbReference type="Proteomes" id="UP000005408"/>
    </source>
</evidence>